<evidence type="ECO:0000256" key="1">
    <source>
        <dbReference type="SAM" id="MobiDB-lite"/>
    </source>
</evidence>
<dbReference type="PANTHER" id="PTHR41282:SF1">
    <property type="entry name" value="CONSERVED TRANSMEMBRANE PROTEIN-RELATED"/>
    <property type="match status" value="1"/>
</dbReference>
<evidence type="ECO:0000313" key="4">
    <source>
        <dbReference type="Proteomes" id="UP000186394"/>
    </source>
</evidence>
<protein>
    <recommendedName>
        <fullName evidence="5">Bax inhibitor-1/YccA family protein</fullName>
    </recommendedName>
</protein>
<feature type="transmembrane region" description="Helical" evidence="2">
    <location>
        <begin position="129"/>
        <end position="151"/>
    </location>
</feature>
<feature type="transmembrane region" description="Helical" evidence="2">
    <location>
        <begin position="296"/>
        <end position="313"/>
    </location>
</feature>
<feature type="transmembrane region" description="Helical" evidence="2">
    <location>
        <begin position="163"/>
        <end position="181"/>
    </location>
</feature>
<keyword evidence="2" id="KW-0812">Transmembrane</keyword>
<evidence type="ECO:0000313" key="3">
    <source>
        <dbReference type="EMBL" id="OLO47970.1"/>
    </source>
</evidence>
<dbReference type="AlphaFoldDB" id="A0A1Q8VIP6"/>
<feature type="transmembrane region" description="Helical" evidence="2">
    <location>
        <begin position="101"/>
        <end position="123"/>
    </location>
</feature>
<feature type="transmembrane region" description="Helical" evidence="2">
    <location>
        <begin position="187"/>
        <end position="209"/>
    </location>
</feature>
<keyword evidence="2" id="KW-1133">Transmembrane helix</keyword>
<feature type="transmembrane region" description="Helical" evidence="2">
    <location>
        <begin position="261"/>
        <end position="284"/>
    </location>
</feature>
<dbReference type="Pfam" id="PF12811">
    <property type="entry name" value="BaxI_1"/>
    <property type="match status" value="1"/>
</dbReference>
<organism evidence="3 4">
    <name type="scientific">Actinomyces oris</name>
    <dbReference type="NCBI Taxonomy" id="544580"/>
    <lineage>
        <taxon>Bacteria</taxon>
        <taxon>Bacillati</taxon>
        <taxon>Actinomycetota</taxon>
        <taxon>Actinomycetes</taxon>
        <taxon>Actinomycetales</taxon>
        <taxon>Actinomycetaceae</taxon>
        <taxon>Actinomyces</taxon>
    </lineage>
</organism>
<accession>A0A1Q8VIP6</accession>
<keyword evidence="2" id="KW-0472">Membrane</keyword>
<dbReference type="RefSeq" id="WP_075418828.1">
    <property type="nucleotide sequence ID" value="NZ_MSKL01000027.1"/>
</dbReference>
<dbReference type="InterPro" id="IPR010539">
    <property type="entry name" value="BaxI_1-like"/>
</dbReference>
<gene>
    <name evidence="3" type="ORF">BKH28_10930</name>
</gene>
<feature type="transmembrane region" description="Helical" evidence="2">
    <location>
        <begin position="221"/>
        <end position="241"/>
    </location>
</feature>
<evidence type="ECO:0008006" key="5">
    <source>
        <dbReference type="Google" id="ProtNLM"/>
    </source>
</evidence>
<dbReference type="EMBL" id="MSKL01000027">
    <property type="protein sequence ID" value="OLO47970.1"/>
    <property type="molecule type" value="Genomic_DNA"/>
</dbReference>
<sequence length="324" mass="34756">MSNPFFDRSAAFQTGGQAPGSAPAQTPNGYPTMPGYQAGQYGQQAASYGQYGQYGQTANQYGQQTAGYGQVSPEQMAGLEAQYQAPSATNAVMRRMTYDDVIIRTAGMFAVILAMGALSWNLATSTDEAVAGLSFLAMFGGLVGSFILGLVNTYKREPSPALILVYAAFEGLLLGSISGFMEARYEGIVVQAVLATLATFGVMLVAYSFGGFRVQGRLRKVVVVATFGYMIFSLINVVLQMTGATTGAWGLRSLTIMGIPLGIPLGILGVILAAHFLAMDFEFIENGVRNGLPRRYAWAGAFGLVVTLVWLYVEFLRLLSYFRD</sequence>
<feature type="region of interest" description="Disordered" evidence="1">
    <location>
        <begin position="1"/>
        <end position="36"/>
    </location>
</feature>
<dbReference type="OrthoDB" id="116480at2"/>
<comment type="caution">
    <text evidence="3">The sequence shown here is derived from an EMBL/GenBank/DDBJ whole genome shotgun (WGS) entry which is preliminary data.</text>
</comment>
<evidence type="ECO:0000256" key="2">
    <source>
        <dbReference type="SAM" id="Phobius"/>
    </source>
</evidence>
<dbReference type="PANTHER" id="PTHR41282">
    <property type="entry name" value="CONSERVED TRANSMEMBRANE PROTEIN-RELATED"/>
    <property type="match status" value="1"/>
</dbReference>
<reference evidence="3 4" key="1">
    <citation type="submission" date="2016-12" db="EMBL/GenBank/DDBJ databases">
        <title>Genomic comparison of strains in the 'Actinomyces naeslundii' group.</title>
        <authorList>
            <person name="Mughal S.R."/>
            <person name="Do T."/>
            <person name="Gilbert S.C."/>
            <person name="Witherden E.A."/>
            <person name="Didelot X."/>
            <person name="Beighton D."/>
        </authorList>
    </citation>
    <scope>NUCLEOTIDE SEQUENCE [LARGE SCALE GENOMIC DNA]</scope>
    <source>
        <strain evidence="3 4">P6N</strain>
    </source>
</reference>
<dbReference type="Proteomes" id="UP000186394">
    <property type="component" value="Unassembled WGS sequence"/>
</dbReference>
<name>A0A1Q8VIP6_9ACTO</name>
<proteinExistence type="predicted"/>